<evidence type="ECO:0000259" key="1">
    <source>
        <dbReference type="Pfam" id="PF12937"/>
    </source>
</evidence>
<proteinExistence type="predicted"/>
<feature type="domain" description="F-box" evidence="1">
    <location>
        <begin position="31"/>
        <end position="67"/>
    </location>
</feature>
<evidence type="ECO:0000313" key="2">
    <source>
        <dbReference type="EMBL" id="OAQ35762.1"/>
    </source>
</evidence>
<dbReference type="Gene3D" id="3.80.10.10">
    <property type="entry name" value="Ribonuclease Inhibitor"/>
    <property type="match status" value="1"/>
</dbReference>
<dbReference type="OrthoDB" id="2315090at2759"/>
<accession>A0A197KDI1</accession>
<dbReference type="Pfam" id="PF12937">
    <property type="entry name" value="F-box-like"/>
    <property type="match status" value="1"/>
</dbReference>
<dbReference type="InterPro" id="IPR001810">
    <property type="entry name" value="F-box_dom"/>
</dbReference>
<reference evidence="2 3" key="1">
    <citation type="submission" date="2016-05" db="EMBL/GenBank/DDBJ databases">
        <title>Genome sequencing reveals origins of a unique bacterial endosymbiosis in the earliest lineages of terrestrial Fungi.</title>
        <authorList>
            <consortium name="DOE Joint Genome Institute"/>
            <person name="Uehling J."/>
            <person name="Gryganskyi A."/>
            <person name="Hameed K."/>
            <person name="Tschaplinski T."/>
            <person name="Misztal P."/>
            <person name="Wu S."/>
            <person name="Desiro A."/>
            <person name="Vande Pol N."/>
            <person name="Du Z.-Y."/>
            <person name="Zienkiewicz A."/>
            <person name="Zienkiewicz K."/>
            <person name="Morin E."/>
            <person name="Tisserant E."/>
            <person name="Splivallo R."/>
            <person name="Hainaut M."/>
            <person name="Henrissat B."/>
            <person name="Ohm R."/>
            <person name="Kuo A."/>
            <person name="Yan J."/>
            <person name="Lipzen A."/>
            <person name="Nolan M."/>
            <person name="Labutti K."/>
            <person name="Barry K."/>
            <person name="Goldstein A."/>
            <person name="Labbe J."/>
            <person name="Schadt C."/>
            <person name="Tuskan G."/>
            <person name="Grigoriev I."/>
            <person name="Martin F."/>
            <person name="Vilgalys R."/>
            <person name="Bonito G."/>
        </authorList>
    </citation>
    <scope>NUCLEOTIDE SEQUENCE [LARGE SCALE GENOMIC DNA]</scope>
    <source>
        <strain evidence="2 3">AG-77</strain>
    </source>
</reference>
<dbReference type="AlphaFoldDB" id="A0A197KDI1"/>
<evidence type="ECO:0000313" key="3">
    <source>
        <dbReference type="Proteomes" id="UP000078512"/>
    </source>
</evidence>
<dbReference type="InterPro" id="IPR032675">
    <property type="entry name" value="LRR_dom_sf"/>
</dbReference>
<protein>
    <recommendedName>
        <fullName evidence="1">F-box domain-containing protein</fullName>
    </recommendedName>
</protein>
<dbReference type="Proteomes" id="UP000078512">
    <property type="component" value="Unassembled WGS sequence"/>
</dbReference>
<name>A0A197KDI1_9FUNG</name>
<dbReference type="SUPFAM" id="SSF52047">
    <property type="entry name" value="RNI-like"/>
    <property type="match status" value="1"/>
</dbReference>
<keyword evidence="3" id="KW-1185">Reference proteome</keyword>
<dbReference type="EMBL" id="KV442013">
    <property type="protein sequence ID" value="OAQ35762.1"/>
    <property type="molecule type" value="Genomic_DNA"/>
</dbReference>
<sequence length="404" mass="46881">MTTTTTLNISGQTSSTTTLITYATSKVIALPELIEHIGHHLDSSLFSCVQVCRLWNRILTPLLWHIVNIDTMPWLKKFDRVANDLKSSEETEMWIKLVFERHGRHIRHLDTYWSSVIEAASLDVSNCRNLVSLTFEGERYTHSAPTALVPDVANNINNNYNNYLPSPLQQHNDGNAISGETFRHRWMFERFFSLIRQNPGLVRIQFPLHGAVMTASKTYIFETLSLLRKLKELDQARLQLDMATLLETVPQLERLRRSDLPSLFSLQQQYPSLRVLHLGTFVNFTPLLEMLKHLPGLEELRFEGILGDPGATYTVSRDNAEASESFRNLSTLQFDDQWRHEGTHRYIVLLLRLVPNLVRLLGLEIHGEVKKALWDYCYFLDEIRDVNQWDIEPWRQRRADDASR</sequence>
<gene>
    <name evidence="2" type="ORF">K457DRAFT_132452</name>
</gene>
<organism evidence="2 3">
    <name type="scientific">Linnemannia elongata AG-77</name>
    <dbReference type="NCBI Taxonomy" id="1314771"/>
    <lineage>
        <taxon>Eukaryota</taxon>
        <taxon>Fungi</taxon>
        <taxon>Fungi incertae sedis</taxon>
        <taxon>Mucoromycota</taxon>
        <taxon>Mortierellomycotina</taxon>
        <taxon>Mortierellomycetes</taxon>
        <taxon>Mortierellales</taxon>
        <taxon>Mortierellaceae</taxon>
        <taxon>Linnemannia</taxon>
    </lineage>
</organism>
<dbReference type="CDD" id="cd09917">
    <property type="entry name" value="F-box_SF"/>
    <property type="match status" value="1"/>
</dbReference>